<keyword evidence="5" id="KW-0808">Transferase</keyword>
<dbReference type="InterPro" id="IPR003661">
    <property type="entry name" value="HisK_dim/P_dom"/>
</dbReference>
<evidence type="ECO:0000256" key="8">
    <source>
        <dbReference type="ARBA" id="ARBA00022840"/>
    </source>
</evidence>
<evidence type="ECO:0000313" key="17">
    <source>
        <dbReference type="Proteomes" id="UP000231019"/>
    </source>
</evidence>
<dbReference type="FunFam" id="1.10.287.130:FF:000038">
    <property type="entry name" value="Sensory transduction histidine kinase"/>
    <property type="match status" value="1"/>
</dbReference>
<dbReference type="InterPro" id="IPR013655">
    <property type="entry name" value="PAS_fold_3"/>
</dbReference>
<dbReference type="Gene3D" id="2.10.70.100">
    <property type="match status" value="1"/>
</dbReference>
<dbReference type="InterPro" id="IPR035965">
    <property type="entry name" value="PAS-like_dom_sf"/>
</dbReference>
<dbReference type="PANTHER" id="PTHR43047">
    <property type="entry name" value="TWO-COMPONENT HISTIDINE PROTEIN KINASE"/>
    <property type="match status" value="1"/>
</dbReference>
<gene>
    <name evidence="16" type="ORF">COW36_03220</name>
</gene>
<dbReference type="Gene3D" id="3.30.565.10">
    <property type="entry name" value="Histidine kinase-like ATPase, C-terminal domain"/>
    <property type="match status" value="1"/>
</dbReference>
<dbReference type="PROSITE" id="PS50109">
    <property type="entry name" value="HIS_KIN"/>
    <property type="match status" value="1"/>
</dbReference>
<keyword evidence="4 11" id="KW-0597">Phosphoprotein</keyword>
<dbReference type="InterPro" id="IPR000700">
    <property type="entry name" value="PAS-assoc_C"/>
</dbReference>
<protein>
    <recommendedName>
        <fullName evidence="3">histidine kinase</fullName>
        <ecNumber evidence="3">2.7.13.3</ecNumber>
    </recommendedName>
</protein>
<dbReference type="Pfam" id="PF00512">
    <property type="entry name" value="HisKA"/>
    <property type="match status" value="1"/>
</dbReference>
<dbReference type="SMART" id="SM00448">
    <property type="entry name" value="REC"/>
    <property type="match status" value="1"/>
</dbReference>
<evidence type="ECO:0000256" key="2">
    <source>
        <dbReference type="ARBA" id="ARBA00004370"/>
    </source>
</evidence>
<accession>A0A2M7G9R1</accession>
<dbReference type="Gene3D" id="3.30.450.20">
    <property type="entry name" value="PAS domain"/>
    <property type="match status" value="3"/>
</dbReference>
<feature type="domain" description="Response regulatory" evidence="13">
    <location>
        <begin position="1103"/>
        <end position="1219"/>
    </location>
</feature>
<dbReference type="PRINTS" id="PR00344">
    <property type="entry name" value="BCTRLSENSOR"/>
</dbReference>
<feature type="domain" description="PAC" evidence="15">
    <location>
        <begin position="519"/>
        <end position="572"/>
    </location>
</feature>
<evidence type="ECO:0000259" key="15">
    <source>
        <dbReference type="PROSITE" id="PS50113"/>
    </source>
</evidence>
<comment type="caution">
    <text evidence="16">The sequence shown here is derived from an EMBL/GenBank/DDBJ whole genome shotgun (WGS) entry which is preliminary data.</text>
</comment>
<dbReference type="Gene3D" id="1.10.287.130">
    <property type="match status" value="1"/>
</dbReference>
<comment type="catalytic activity">
    <reaction evidence="1">
        <text>ATP + protein L-histidine = ADP + protein N-phospho-L-histidine.</text>
        <dbReference type="EC" id="2.7.13.3"/>
    </reaction>
</comment>
<evidence type="ECO:0000256" key="3">
    <source>
        <dbReference type="ARBA" id="ARBA00012438"/>
    </source>
</evidence>
<dbReference type="SMART" id="SM00091">
    <property type="entry name" value="PAS"/>
    <property type="match status" value="3"/>
</dbReference>
<dbReference type="SUPFAM" id="SSF52172">
    <property type="entry name" value="CheY-like"/>
    <property type="match status" value="1"/>
</dbReference>
<feature type="domain" description="Histidine kinase" evidence="12">
    <location>
        <begin position="862"/>
        <end position="1080"/>
    </location>
</feature>
<dbReference type="PROSITE" id="PS50113">
    <property type="entry name" value="PAC"/>
    <property type="match status" value="2"/>
</dbReference>
<dbReference type="EMBL" id="PFFQ01000008">
    <property type="protein sequence ID" value="PIW18867.1"/>
    <property type="molecule type" value="Genomic_DNA"/>
</dbReference>
<name>A0A2M7G9R1_9BACT</name>
<feature type="domain" description="PAS" evidence="14">
    <location>
        <begin position="435"/>
        <end position="477"/>
    </location>
</feature>
<dbReference type="Pfam" id="PF02518">
    <property type="entry name" value="HATPase_c"/>
    <property type="match status" value="1"/>
</dbReference>
<evidence type="ECO:0000256" key="6">
    <source>
        <dbReference type="ARBA" id="ARBA00022741"/>
    </source>
</evidence>
<dbReference type="InterPro" id="IPR011006">
    <property type="entry name" value="CheY-like_superfamily"/>
</dbReference>
<dbReference type="InterPro" id="IPR001789">
    <property type="entry name" value="Sig_transdc_resp-reg_receiver"/>
</dbReference>
<dbReference type="SUPFAM" id="SSF55785">
    <property type="entry name" value="PYP-like sensor domain (PAS domain)"/>
    <property type="match status" value="3"/>
</dbReference>
<dbReference type="InterPro" id="IPR029016">
    <property type="entry name" value="GAF-like_dom_sf"/>
</dbReference>
<dbReference type="Pfam" id="PF13185">
    <property type="entry name" value="GAF_2"/>
    <property type="match status" value="1"/>
</dbReference>
<dbReference type="Pfam" id="PF00072">
    <property type="entry name" value="Response_reg"/>
    <property type="match status" value="1"/>
</dbReference>
<dbReference type="SMART" id="SM00065">
    <property type="entry name" value="GAF"/>
    <property type="match status" value="1"/>
</dbReference>
<feature type="domain" description="PAC" evidence="15">
    <location>
        <begin position="85"/>
        <end position="137"/>
    </location>
</feature>
<evidence type="ECO:0000313" key="16">
    <source>
        <dbReference type="EMBL" id="PIW18867.1"/>
    </source>
</evidence>
<dbReference type="InterPro" id="IPR036890">
    <property type="entry name" value="HATPase_C_sf"/>
</dbReference>
<dbReference type="Pfam" id="PF08447">
    <property type="entry name" value="PAS_3"/>
    <property type="match status" value="1"/>
</dbReference>
<evidence type="ECO:0000256" key="9">
    <source>
        <dbReference type="ARBA" id="ARBA00023012"/>
    </source>
</evidence>
<dbReference type="InterPro" id="IPR001610">
    <property type="entry name" value="PAC"/>
</dbReference>
<dbReference type="InterPro" id="IPR005467">
    <property type="entry name" value="His_kinase_dom"/>
</dbReference>
<dbReference type="CDD" id="cd00130">
    <property type="entry name" value="PAS"/>
    <property type="match status" value="3"/>
</dbReference>
<evidence type="ECO:0000256" key="10">
    <source>
        <dbReference type="ARBA" id="ARBA00023136"/>
    </source>
</evidence>
<keyword evidence="6" id="KW-0547">Nucleotide-binding</keyword>
<keyword evidence="10" id="KW-0472">Membrane</keyword>
<dbReference type="CDD" id="cd16922">
    <property type="entry name" value="HATPase_EvgS-ArcB-TorS-like"/>
    <property type="match status" value="1"/>
</dbReference>
<dbReference type="InterPro" id="IPR036097">
    <property type="entry name" value="HisK_dim/P_sf"/>
</dbReference>
<dbReference type="Gene3D" id="3.30.450.40">
    <property type="match status" value="1"/>
</dbReference>
<evidence type="ECO:0000256" key="5">
    <source>
        <dbReference type="ARBA" id="ARBA00022679"/>
    </source>
</evidence>
<dbReference type="SUPFAM" id="SSF47384">
    <property type="entry name" value="Homodimeric domain of signal transducing histidine kinase"/>
    <property type="match status" value="1"/>
</dbReference>
<evidence type="ECO:0000259" key="13">
    <source>
        <dbReference type="PROSITE" id="PS50110"/>
    </source>
</evidence>
<dbReference type="InterPro" id="IPR003018">
    <property type="entry name" value="GAF"/>
</dbReference>
<dbReference type="NCBIfam" id="TIGR00229">
    <property type="entry name" value="sensory_box"/>
    <property type="match status" value="1"/>
</dbReference>
<evidence type="ECO:0000259" key="14">
    <source>
        <dbReference type="PROSITE" id="PS50112"/>
    </source>
</evidence>
<evidence type="ECO:0000256" key="7">
    <source>
        <dbReference type="ARBA" id="ARBA00022777"/>
    </source>
</evidence>
<dbReference type="GO" id="GO:0000155">
    <property type="term" value="F:phosphorelay sensor kinase activity"/>
    <property type="evidence" value="ECO:0007669"/>
    <property type="project" value="InterPro"/>
</dbReference>
<dbReference type="CDD" id="cd17546">
    <property type="entry name" value="REC_hyHK_CKI1_RcsC-like"/>
    <property type="match status" value="1"/>
</dbReference>
<dbReference type="Gene3D" id="3.40.50.2300">
    <property type="match status" value="1"/>
</dbReference>
<dbReference type="SMART" id="SM00387">
    <property type="entry name" value="HATPase_c"/>
    <property type="match status" value="1"/>
</dbReference>
<dbReference type="PROSITE" id="PS50112">
    <property type="entry name" value="PAS"/>
    <property type="match status" value="1"/>
</dbReference>
<dbReference type="Proteomes" id="UP000231019">
    <property type="component" value="Unassembled WGS sequence"/>
</dbReference>
<dbReference type="SUPFAM" id="SSF55781">
    <property type="entry name" value="GAF domain-like"/>
    <property type="match status" value="2"/>
</dbReference>
<feature type="modified residue" description="4-aspartylphosphate" evidence="11">
    <location>
        <position position="1152"/>
    </location>
</feature>
<keyword evidence="9" id="KW-0902">Two-component regulatory system</keyword>
<dbReference type="SUPFAM" id="SSF55874">
    <property type="entry name" value="ATPase domain of HSP90 chaperone/DNA topoisomerase II/histidine kinase"/>
    <property type="match status" value="1"/>
</dbReference>
<dbReference type="InterPro" id="IPR000014">
    <property type="entry name" value="PAS"/>
</dbReference>
<dbReference type="GO" id="GO:0016020">
    <property type="term" value="C:membrane"/>
    <property type="evidence" value="ECO:0007669"/>
    <property type="project" value="UniProtKB-SubCell"/>
</dbReference>
<dbReference type="InterPro" id="IPR004358">
    <property type="entry name" value="Sig_transdc_His_kin-like_C"/>
</dbReference>
<comment type="subcellular location">
    <subcellularLocation>
        <location evidence="2">Membrane</location>
    </subcellularLocation>
</comment>
<keyword evidence="7" id="KW-0418">Kinase</keyword>
<reference evidence="16 17" key="1">
    <citation type="submission" date="2017-09" db="EMBL/GenBank/DDBJ databases">
        <title>Depth-based differentiation of microbial function through sediment-hosted aquifers and enrichment of novel symbionts in the deep terrestrial subsurface.</title>
        <authorList>
            <person name="Probst A.J."/>
            <person name="Ladd B."/>
            <person name="Jarett J.K."/>
            <person name="Geller-Mcgrath D.E."/>
            <person name="Sieber C.M."/>
            <person name="Emerson J.B."/>
            <person name="Anantharaman K."/>
            <person name="Thomas B.C."/>
            <person name="Malmstrom R."/>
            <person name="Stieglmeier M."/>
            <person name="Klingl A."/>
            <person name="Woyke T."/>
            <person name="Ryan C.M."/>
            <person name="Banfield J.F."/>
        </authorList>
    </citation>
    <scope>NUCLEOTIDE SEQUENCE [LARGE SCALE GENOMIC DNA]</scope>
    <source>
        <strain evidence="16">CG17_big_fil_post_rev_8_21_14_2_50_48_46</strain>
    </source>
</reference>
<dbReference type="GO" id="GO:0005524">
    <property type="term" value="F:ATP binding"/>
    <property type="evidence" value="ECO:0007669"/>
    <property type="project" value="UniProtKB-KW"/>
</dbReference>
<evidence type="ECO:0000256" key="4">
    <source>
        <dbReference type="ARBA" id="ARBA00022553"/>
    </source>
</evidence>
<evidence type="ECO:0000259" key="12">
    <source>
        <dbReference type="PROSITE" id="PS50109"/>
    </source>
</evidence>
<proteinExistence type="predicted"/>
<organism evidence="16 17">
    <name type="scientific">bacterium (Candidatus Blackallbacteria) CG17_big_fil_post_rev_8_21_14_2_50_48_46</name>
    <dbReference type="NCBI Taxonomy" id="2014261"/>
    <lineage>
        <taxon>Bacteria</taxon>
        <taxon>Candidatus Blackallbacteria</taxon>
    </lineage>
</organism>
<dbReference type="Pfam" id="PF13426">
    <property type="entry name" value="PAS_9"/>
    <property type="match status" value="2"/>
</dbReference>
<evidence type="ECO:0000256" key="1">
    <source>
        <dbReference type="ARBA" id="ARBA00000085"/>
    </source>
</evidence>
<dbReference type="SMART" id="SM00086">
    <property type="entry name" value="PAC"/>
    <property type="match status" value="2"/>
</dbReference>
<evidence type="ECO:0000256" key="11">
    <source>
        <dbReference type="PROSITE-ProRule" id="PRU00169"/>
    </source>
</evidence>
<dbReference type="SMART" id="SM00388">
    <property type="entry name" value="HisKA"/>
    <property type="match status" value="1"/>
</dbReference>
<dbReference type="PROSITE" id="PS50110">
    <property type="entry name" value="RESPONSE_REGULATORY"/>
    <property type="match status" value="1"/>
</dbReference>
<dbReference type="InterPro" id="IPR003594">
    <property type="entry name" value="HATPase_dom"/>
</dbReference>
<sequence length="1325" mass="149882">MPDTLGRQPHLNLPNLLQENLALGTWVSNLETGCLSWSANLYQILGQNPGDFELSLENFLACVHCEDRARVQADIENSLAQKIPLNHQYRILKPTGEVRWLQTFADLVFSEQGEIRQLQGVCQDITSLIQSQEAHQKVQERCQRLFQATQDLIFVHSLPADSETRYCFEQVNPAACEQLGFSEAELLQMDPRDLVIEEQVHEIATEVKALADGEDLVFVKWLKTRNGGKKLYEMHSHTFYEADAPKVMTLARSLDSRQIRESEQALTRKRLQALIELNQISFANEQELIEAALEKALELTESEIGYFHFVNPDQENLTLGGWSRRVHEKCTSFHNNHYPLSRAGVWADCIRSKQPAVHNDYAALAEKKGLPEGHFPLVRHMSLPVLEGKEVVVILGVGNKATDYTETDIHQLQLLTEHIWQMLKRQRSEHKVREQEAIYASLIQSMGEGVMMVAQEGQLLAHNAKALQILGLKPAQIERFNYREPAHFARLKPMQINGEPFDFSEFPSEVTFRTGLPLTNLSLGFQRPDGEVRWLKLHSEPVWKNGQVQPDAVVVTFQDISEMRQTEQVLAEQKELLLERIQELRCLQQVSELASHYWEQLDDFYQQVVLSIPAAFVNPEQTHACLEIEGQTYLSANFSILAHSVLNLPIQMNGKLLGNLEICVDFEAVSSLLPEKEALMHNIVSILTRTYERVQSRQALREFNNNLEQEVNARTFELTQAIRALNGRVRELHILNQVALLLQVERPLEEIQVQLQAIFSQNSLFSDLKFQLELVLGETEHAQTGKHLCLPILVDERPVASLCFQSTQEIGLELPEHQRRLLETLCHLLEQYLHRQAMQASLIRAREVAEQANRAKSAFLANMSHEIRTPMNAILGFSQLLLDQNTDPRQQQYLETILHSGEALMRLINDILDLSKIETGKLELHLVPVNLLSLLQDIQALLEPSFERKGLFFELELLSDFPNCLLLDIVRLQQILLYLLGNALKFTAQGGVWLKASYQERTALSGKLSLQVVDTGVGISPEKQKLIFEAFKQVSEDAQGGAGLGLTIARRLAELMHAQLSVKSGIGIGSVFCLEFENIECFCAPEGSFEETQQDDLRFVSASLLIVDDVEGDLLLIQSMLEPYPFTFYSASDGQEACLLAEQVQPDLILMDIKMPVMGGEEALHVLRAQEKTRQIPIVALTALCLEQNEESLLQVGFDACLCKPLEKDSLLKVLAQFLKQRTHDLPINSPNEDTFTLEPAQKTTLKAIFLDTILPAWEALTDSFILNDLEAFLENCRLELAPYPLPELKSCLDSAEHQLSILDIESAQTSLTAFKQALSQLLLG</sequence>
<keyword evidence="8" id="KW-0067">ATP-binding</keyword>
<dbReference type="CDD" id="cd00082">
    <property type="entry name" value="HisKA"/>
    <property type="match status" value="1"/>
</dbReference>
<dbReference type="EC" id="2.7.13.3" evidence="3"/>